<reference evidence="1" key="1">
    <citation type="submission" date="2019-08" db="EMBL/GenBank/DDBJ databases">
        <title>Genome sequence of Clostridiales bacterium MT110.</title>
        <authorList>
            <person name="Cao J."/>
        </authorList>
    </citation>
    <scope>NUCLEOTIDE SEQUENCE</scope>
    <source>
        <strain evidence="1">MT110</strain>
    </source>
</reference>
<name>A0ACD1A6R0_9FIRM</name>
<keyword evidence="2" id="KW-1185">Reference proteome</keyword>
<accession>A0ACD1A6R0</accession>
<gene>
    <name evidence="1" type="ORF">FRZ06_01130</name>
</gene>
<sequence>MGKEPGLRDCACRNLRMTTRVITQYYDAALRPAGLSAAQFALLAAVSAVGGRTIGELAEAQLMDQTTATRSIELLKKNGYLEARTGEVDSRKRHIWITGLGTETLRKAIPFWEQAQRTIEQGLGTEKYEDFLTTLAELQRII</sequence>
<evidence type="ECO:0000313" key="1">
    <source>
        <dbReference type="EMBL" id="QOX62049.1"/>
    </source>
</evidence>
<evidence type="ECO:0000313" key="2">
    <source>
        <dbReference type="Proteomes" id="UP000594014"/>
    </source>
</evidence>
<proteinExistence type="predicted"/>
<protein>
    <submittedName>
        <fullName evidence="1">Winged helix-turn-helix transcriptional regulator</fullName>
    </submittedName>
</protein>
<dbReference type="Proteomes" id="UP000594014">
    <property type="component" value="Chromosome"/>
</dbReference>
<organism evidence="1 2">
    <name type="scientific">Anoxybacterium hadale</name>
    <dbReference type="NCBI Taxonomy" id="3408580"/>
    <lineage>
        <taxon>Bacteria</taxon>
        <taxon>Bacillati</taxon>
        <taxon>Bacillota</taxon>
        <taxon>Clostridia</taxon>
        <taxon>Peptostreptococcales</taxon>
        <taxon>Anaerovoracaceae</taxon>
        <taxon>Anoxybacterium</taxon>
    </lineage>
</organism>
<dbReference type="EMBL" id="CP042469">
    <property type="protein sequence ID" value="QOX62049.1"/>
    <property type="molecule type" value="Genomic_DNA"/>
</dbReference>